<dbReference type="InterPro" id="IPR011990">
    <property type="entry name" value="TPR-like_helical_dom_sf"/>
</dbReference>
<evidence type="ECO:0000256" key="3">
    <source>
        <dbReference type="ARBA" id="ARBA00022679"/>
    </source>
</evidence>
<evidence type="ECO:0000256" key="5">
    <source>
        <dbReference type="ARBA" id="ARBA00023012"/>
    </source>
</evidence>
<comment type="caution">
    <text evidence="8">The sequence shown here is derived from an EMBL/GenBank/DDBJ whole genome shotgun (WGS) entry which is preliminary data.</text>
</comment>
<keyword evidence="4 8" id="KW-0418">Kinase</keyword>
<dbReference type="Proteomes" id="UP000240572">
    <property type="component" value="Unassembled WGS sequence"/>
</dbReference>
<dbReference type="GO" id="GO:0004673">
    <property type="term" value="F:protein histidine kinase activity"/>
    <property type="evidence" value="ECO:0007669"/>
    <property type="project" value="UniProtKB-EC"/>
</dbReference>
<dbReference type="Pfam" id="PF02518">
    <property type="entry name" value="HATPase_c"/>
    <property type="match status" value="1"/>
</dbReference>
<evidence type="ECO:0000256" key="2">
    <source>
        <dbReference type="ARBA" id="ARBA00012438"/>
    </source>
</evidence>
<keyword evidence="9" id="KW-1185">Reference proteome</keyword>
<dbReference type="AlphaFoldDB" id="A0A2P8D8K8"/>
<keyword evidence="5" id="KW-0902">Two-component regulatory system</keyword>
<evidence type="ECO:0000313" key="8">
    <source>
        <dbReference type="EMBL" id="PSK93554.1"/>
    </source>
</evidence>
<dbReference type="PROSITE" id="PS50109">
    <property type="entry name" value="HIS_KIN"/>
    <property type="match status" value="1"/>
</dbReference>
<dbReference type="SMART" id="SM00387">
    <property type="entry name" value="HATPase_c"/>
    <property type="match status" value="1"/>
</dbReference>
<dbReference type="PANTHER" id="PTHR24421:SF10">
    <property type="entry name" value="NITRATE_NITRITE SENSOR PROTEIN NARQ"/>
    <property type="match status" value="1"/>
</dbReference>
<comment type="catalytic activity">
    <reaction evidence="1">
        <text>ATP + protein L-histidine = ADP + protein N-phospho-L-histidine.</text>
        <dbReference type="EC" id="2.7.13.3"/>
    </reaction>
</comment>
<keyword evidence="6" id="KW-0472">Membrane</keyword>
<dbReference type="SUPFAM" id="SSF55874">
    <property type="entry name" value="ATPase domain of HSP90 chaperone/DNA topoisomerase II/histidine kinase"/>
    <property type="match status" value="1"/>
</dbReference>
<dbReference type="Gene3D" id="3.30.565.10">
    <property type="entry name" value="Histidine kinase-like ATPase, C-terminal domain"/>
    <property type="match status" value="1"/>
</dbReference>
<keyword evidence="6" id="KW-0812">Transmembrane</keyword>
<feature type="domain" description="Histidine kinase" evidence="7">
    <location>
        <begin position="494"/>
        <end position="683"/>
    </location>
</feature>
<name>A0A2P8D8K8_9BACT</name>
<accession>A0A2P8D8K8</accession>
<evidence type="ECO:0000259" key="7">
    <source>
        <dbReference type="PROSITE" id="PS50109"/>
    </source>
</evidence>
<dbReference type="SUPFAM" id="SSF48452">
    <property type="entry name" value="TPR-like"/>
    <property type="match status" value="1"/>
</dbReference>
<dbReference type="InterPro" id="IPR003594">
    <property type="entry name" value="HATPase_dom"/>
</dbReference>
<evidence type="ECO:0000256" key="6">
    <source>
        <dbReference type="SAM" id="Phobius"/>
    </source>
</evidence>
<gene>
    <name evidence="8" type="ORF">B0I18_102524</name>
</gene>
<protein>
    <recommendedName>
        <fullName evidence="2">histidine kinase</fullName>
        <ecNumber evidence="2">2.7.13.3</ecNumber>
    </recommendedName>
</protein>
<feature type="transmembrane region" description="Helical" evidence="6">
    <location>
        <begin position="421"/>
        <end position="446"/>
    </location>
</feature>
<evidence type="ECO:0000256" key="4">
    <source>
        <dbReference type="ARBA" id="ARBA00022777"/>
    </source>
</evidence>
<dbReference type="EMBL" id="PYGD01000002">
    <property type="protein sequence ID" value="PSK93554.1"/>
    <property type="molecule type" value="Genomic_DNA"/>
</dbReference>
<dbReference type="CDD" id="cd16917">
    <property type="entry name" value="HATPase_UhpB-NarQ-NarX-like"/>
    <property type="match status" value="1"/>
</dbReference>
<dbReference type="InterPro" id="IPR050482">
    <property type="entry name" value="Sensor_HK_TwoCompSys"/>
</dbReference>
<reference evidence="8 9" key="1">
    <citation type="submission" date="2018-03" db="EMBL/GenBank/DDBJ databases">
        <title>Genomic Encyclopedia of Type Strains, Phase III (KMG-III): the genomes of soil and plant-associated and newly described type strains.</title>
        <authorList>
            <person name="Whitman W."/>
        </authorList>
    </citation>
    <scope>NUCLEOTIDE SEQUENCE [LARGE SCALE GENOMIC DNA]</scope>
    <source>
        <strain evidence="8 9">CGMCC 1.12700</strain>
    </source>
</reference>
<dbReference type="InterPro" id="IPR005467">
    <property type="entry name" value="His_kinase_dom"/>
</dbReference>
<dbReference type="InterPro" id="IPR036890">
    <property type="entry name" value="HATPase_C_sf"/>
</dbReference>
<dbReference type="PANTHER" id="PTHR24421">
    <property type="entry name" value="NITRATE/NITRITE SENSOR PROTEIN NARX-RELATED"/>
    <property type="match status" value="1"/>
</dbReference>
<organism evidence="8 9">
    <name type="scientific">Taibaiella chishuiensis</name>
    <dbReference type="NCBI Taxonomy" id="1434707"/>
    <lineage>
        <taxon>Bacteria</taxon>
        <taxon>Pseudomonadati</taxon>
        <taxon>Bacteroidota</taxon>
        <taxon>Chitinophagia</taxon>
        <taxon>Chitinophagales</taxon>
        <taxon>Chitinophagaceae</taxon>
        <taxon>Taibaiella</taxon>
    </lineage>
</organism>
<keyword evidence="6" id="KW-1133">Transmembrane helix</keyword>
<dbReference type="Gene3D" id="1.25.40.10">
    <property type="entry name" value="Tetratricopeptide repeat domain"/>
    <property type="match status" value="1"/>
</dbReference>
<evidence type="ECO:0000256" key="1">
    <source>
        <dbReference type="ARBA" id="ARBA00000085"/>
    </source>
</evidence>
<evidence type="ECO:0000313" key="9">
    <source>
        <dbReference type="Proteomes" id="UP000240572"/>
    </source>
</evidence>
<dbReference type="OrthoDB" id="9809670at2"/>
<dbReference type="GO" id="GO:0000160">
    <property type="term" value="P:phosphorelay signal transduction system"/>
    <property type="evidence" value="ECO:0007669"/>
    <property type="project" value="UniProtKB-KW"/>
</dbReference>
<dbReference type="EC" id="2.7.13.3" evidence="2"/>
<sequence length="688" mass="77903">MRSLPIFLLFIALCIGPAAGAALLPFSDALCKALPPDYLPADRQRPTALETRLLLANVGVTFEADGFEEELDRICSRMEHSMDSLKDKREQAKSAYAVAIYWYNNSKDYPRVLAAQQKALDYTVYDTATWTIKLSLLAMKGNVHLVRNEMPEAIDIINHALELLPGETNKKINFATPYLYLTLANAYAALELQNDVIGYTRKARLYCDADPRRSTHILAIANLVAAEAYSQLFRKTHNTRYQDSATRLVQEVRQRCSNAPQWRTTVYGILGRIAFWNGDFKLALNYLDTATDKNNIEEDDMSQAEVMVVYHALAKLWLEKTPLKRLRIRENFLNDSVIRQAGVPDIYYIYEDLFKEAYNKSEWEAALGYLVKSSRHKDSVELLKQRVVYYNLEARYENGKREALIDRLHNDKKIASKQNKIILLTAVVIILTLTLSIIALVAINRLKQKKQGERQRQLELENIEIAKVMLLQETKLLDDQLKALQAQRTHISEDMHNELGSALVALKFYVSDMKQSVADEASKRVFCNVEEEINGIYKHARNYIHALNQSSPDIRYDIDQSLQLLAAQFNKRKAVQLLLDVDAGKLELLPVVQNNELYFILKETIANALKHAHADTIFIQVGFTAGECRFSVSDNGSGFDPLAGKAGMGLANIKRRARQMGGRIVVRTGPKGTLISGSFALLNMDYSA</sequence>
<keyword evidence="3" id="KW-0808">Transferase</keyword>
<proteinExistence type="predicted"/>
<dbReference type="RefSeq" id="WP_106522549.1">
    <property type="nucleotide sequence ID" value="NZ_PYGD01000002.1"/>
</dbReference>